<dbReference type="Pfam" id="PF09335">
    <property type="entry name" value="VTT_dom"/>
    <property type="match status" value="1"/>
</dbReference>
<dbReference type="GO" id="GO:0005886">
    <property type="term" value="C:plasma membrane"/>
    <property type="evidence" value="ECO:0007669"/>
    <property type="project" value="UniProtKB-SubCell"/>
</dbReference>
<evidence type="ECO:0000313" key="9">
    <source>
        <dbReference type="Proteomes" id="UP000432715"/>
    </source>
</evidence>
<evidence type="ECO:0000256" key="2">
    <source>
        <dbReference type="ARBA" id="ARBA00022475"/>
    </source>
</evidence>
<comment type="subcellular location">
    <subcellularLocation>
        <location evidence="1 6">Cell membrane</location>
        <topology evidence="1 6">Multi-pass membrane protein</topology>
    </subcellularLocation>
</comment>
<dbReference type="InterPro" id="IPR032816">
    <property type="entry name" value="VTT_dom"/>
</dbReference>
<keyword evidence="3 6" id="KW-0812">Transmembrane</keyword>
<dbReference type="AlphaFoldDB" id="A0A6I0EZY4"/>
<comment type="similarity">
    <text evidence="6">Belongs to the TVP38/TMEM64 family.</text>
</comment>
<dbReference type="EMBL" id="WBZC01000024">
    <property type="protein sequence ID" value="KAB3534887.1"/>
    <property type="molecule type" value="Genomic_DNA"/>
</dbReference>
<proteinExistence type="inferred from homology"/>
<evidence type="ECO:0000259" key="7">
    <source>
        <dbReference type="Pfam" id="PF09335"/>
    </source>
</evidence>
<protein>
    <recommendedName>
        <fullName evidence="6">TVP38/TMEM64 family membrane protein</fullName>
    </recommendedName>
</protein>
<sequence length="229" mass="26284">MKKAGMSRFIKIALVLIIALLLIFLIIKYKLWHLVEIQYLRKFSNDIKSLGIIGVLAYILIFSIATLFFMPSLPFILFGGITYGNVKGTIYSSIADLLSASLAFFIARYLMRNTIEKALKRKMNYYEIINGVKKEGWRILVVTRMVPIIPRWLQNYAYGLTTISFKIYALVSFICIVPVTAIWIITVNTVGKVQHDTRKLLIYLGIASIVFVTISYIPKLLYKKKLLKK</sequence>
<evidence type="ECO:0000256" key="1">
    <source>
        <dbReference type="ARBA" id="ARBA00004651"/>
    </source>
</evidence>
<dbReference type="PANTHER" id="PTHR12677:SF59">
    <property type="entry name" value="GOLGI APPARATUS MEMBRANE PROTEIN TVP38-RELATED"/>
    <property type="match status" value="1"/>
</dbReference>
<evidence type="ECO:0000313" key="8">
    <source>
        <dbReference type="EMBL" id="KAB3534887.1"/>
    </source>
</evidence>
<accession>A0A6I0EZY4</accession>
<dbReference type="InterPro" id="IPR015414">
    <property type="entry name" value="TMEM64"/>
</dbReference>
<keyword evidence="2 6" id="KW-1003">Cell membrane</keyword>
<evidence type="ECO:0000256" key="3">
    <source>
        <dbReference type="ARBA" id="ARBA00022692"/>
    </source>
</evidence>
<feature type="transmembrane region" description="Helical" evidence="6">
    <location>
        <begin position="12"/>
        <end position="29"/>
    </location>
</feature>
<evidence type="ECO:0000256" key="6">
    <source>
        <dbReference type="RuleBase" id="RU366058"/>
    </source>
</evidence>
<dbReference type="Proteomes" id="UP000432715">
    <property type="component" value="Unassembled WGS sequence"/>
</dbReference>
<feature type="transmembrane region" description="Helical" evidence="6">
    <location>
        <begin position="90"/>
        <end position="111"/>
    </location>
</feature>
<evidence type="ECO:0000256" key="4">
    <source>
        <dbReference type="ARBA" id="ARBA00022989"/>
    </source>
</evidence>
<keyword evidence="5 6" id="KW-0472">Membrane</keyword>
<gene>
    <name evidence="8" type="ORF">F8154_07825</name>
</gene>
<dbReference type="RefSeq" id="WP_151861057.1">
    <property type="nucleotide sequence ID" value="NZ_WBZC01000024.1"/>
</dbReference>
<keyword evidence="9" id="KW-1185">Reference proteome</keyword>
<name>A0A6I0EZY4_9FIRM</name>
<dbReference type="OrthoDB" id="9812980at2"/>
<feature type="transmembrane region" description="Helical" evidence="6">
    <location>
        <begin position="50"/>
        <end position="70"/>
    </location>
</feature>
<feature type="domain" description="VTT" evidence="7">
    <location>
        <begin position="71"/>
        <end position="186"/>
    </location>
</feature>
<evidence type="ECO:0000256" key="5">
    <source>
        <dbReference type="ARBA" id="ARBA00023136"/>
    </source>
</evidence>
<dbReference type="PANTHER" id="PTHR12677">
    <property type="entry name" value="GOLGI APPARATUS MEMBRANE PROTEIN TVP38-RELATED"/>
    <property type="match status" value="1"/>
</dbReference>
<feature type="transmembrane region" description="Helical" evidence="6">
    <location>
        <begin position="200"/>
        <end position="222"/>
    </location>
</feature>
<feature type="transmembrane region" description="Helical" evidence="6">
    <location>
        <begin position="167"/>
        <end position="188"/>
    </location>
</feature>
<comment type="caution">
    <text evidence="8">The sequence shown here is derived from an EMBL/GenBank/DDBJ whole genome shotgun (WGS) entry which is preliminary data.</text>
</comment>
<reference evidence="8 9" key="1">
    <citation type="submission" date="2019-10" db="EMBL/GenBank/DDBJ databases">
        <title>Alkaliphilus serpentinus sp. nov. and Alkaliphilus pronyensis sp. nov., two novel anaerobic alkaliphilic species isolated from the serpentinized-hosted hydrothermal field of the Prony Bay (New Caledonia).</title>
        <authorList>
            <person name="Postec A."/>
        </authorList>
    </citation>
    <scope>NUCLEOTIDE SEQUENCE [LARGE SCALE GENOMIC DNA]</scope>
    <source>
        <strain evidence="8 9">LacV</strain>
    </source>
</reference>
<keyword evidence="4 6" id="KW-1133">Transmembrane helix</keyword>
<organism evidence="8 9">
    <name type="scientific">Alkaliphilus pronyensis</name>
    <dbReference type="NCBI Taxonomy" id="1482732"/>
    <lineage>
        <taxon>Bacteria</taxon>
        <taxon>Bacillati</taxon>
        <taxon>Bacillota</taxon>
        <taxon>Clostridia</taxon>
        <taxon>Peptostreptococcales</taxon>
        <taxon>Natronincolaceae</taxon>
        <taxon>Alkaliphilus</taxon>
    </lineage>
</organism>